<dbReference type="PANTHER" id="PTHR43140">
    <property type="entry name" value="TYPE-1 RESTRICTION ENZYME ECOKI SPECIFICITY PROTEIN"/>
    <property type="match status" value="1"/>
</dbReference>
<dbReference type="Gene3D" id="3.90.220.20">
    <property type="entry name" value="DNA methylase specificity domains"/>
    <property type="match status" value="3"/>
</dbReference>
<organism evidence="5 6">
    <name type="scientific">Aeromonas caviae</name>
    <name type="common">Aeromonas punctata</name>
    <dbReference type="NCBI Taxonomy" id="648"/>
    <lineage>
        <taxon>Bacteria</taxon>
        <taxon>Pseudomonadati</taxon>
        <taxon>Pseudomonadota</taxon>
        <taxon>Gammaproteobacteria</taxon>
        <taxon>Aeromonadales</taxon>
        <taxon>Aeromonadaceae</taxon>
        <taxon>Aeromonas</taxon>
    </lineage>
</organism>
<keyword evidence="5" id="KW-0378">Hydrolase</keyword>
<sequence>LKILYMIPPLAEQHRIVAKVDKLMSLCDQLEQKSEASRAAHQTLVETLLATLTESADSSELAQNWARLAQHFDSLFTTQSSIDALKQTILQLAVMGKLVPQDPNDEPASALLERIAAEKARLIKEGKIKKEKPLPPISEEEKPFALPDGWQYERVGTFCLVGTGATPSRTNNKYWESATVNWVSSGETSDLFVSETNEKISALAVKETNVTVYPVGTLIVAMYGQGKTRGQITELLVEAGTNQACAAIVMIEKSENIKNYIKIFFRKAYSEIREQAAGGAQPNLNVGKISTTVIPIPPIAEQHRIVTKVEELMSLCDQLSARLQASQTTQLHLAEALVEGALN</sequence>
<accession>A0AAW9F4W4</accession>
<keyword evidence="2" id="KW-0680">Restriction system</keyword>
<gene>
    <name evidence="5" type="ORF">SJS77_23915</name>
</gene>
<dbReference type="RefSeq" id="WP_319887000.1">
    <property type="nucleotide sequence ID" value="NZ_JAWZVU010000287.1"/>
</dbReference>
<evidence type="ECO:0000256" key="1">
    <source>
        <dbReference type="ARBA" id="ARBA00010923"/>
    </source>
</evidence>
<dbReference type="GO" id="GO:0003677">
    <property type="term" value="F:DNA binding"/>
    <property type="evidence" value="ECO:0007669"/>
    <property type="project" value="UniProtKB-KW"/>
</dbReference>
<keyword evidence="5" id="KW-0255">Endonuclease</keyword>
<protein>
    <submittedName>
        <fullName evidence="5">Restriction endonuclease subunit S</fullName>
        <ecNumber evidence="5">3.1.21.-</ecNumber>
    </submittedName>
</protein>
<dbReference type="GO" id="GO:0009307">
    <property type="term" value="P:DNA restriction-modification system"/>
    <property type="evidence" value="ECO:0007669"/>
    <property type="project" value="UniProtKB-KW"/>
</dbReference>
<feature type="non-terminal residue" evidence="5">
    <location>
        <position position="1"/>
    </location>
</feature>
<evidence type="ECO:0000259" key="4">
    <source>
        <dbReference type="Pfam" id="PF01420"/>
    </source>
</evidence>
<dbReference type="Proteomes" id="UP001277183">
    <property type="component" value="Unassembled WGS sequence"/>
</dbReference>
<reference evidence="5" key="1">
    <citation type="submission" date="2023-11" db="EMBL/GenBank/DDBJ databases">
        <title>WGS of Aeromonas in Northern Israel.</title>
        <authorList>
            <person name="Hershko Y."/>
        </authorList>
    </citation>
    <scope>NUCLEOTIDE SEQUENCE</scope>
    <source>
        <strain evidence="5">77416</strain>
    </source>
</reference>
<dbReference type="AlphaFoldDB" id="A0AAW9F4W4"/>
<dbReference type="EMBL" id="JAWZVU010000287">
    <property type="protein sequence ID" value="MDX7723428.1"/>
    <property type="molecule type" value="Genomic_DNA"/>
</dbReference>
<name>A0AAW9F4W4_AERCA</name>
<dbReference type="GO" id="GO:0016787">
    <property type="term" value="F:hydrolase activity"/>
    <property type="evidence" value="ECO:0007669"/>
    <property type="project" value="UniProtKB-KW"/>
</dbReference>
<dbReference type="InterPro" id="IPR000055">
    <property type="entry name" value="Restrct_endonuc_typeI_TRD"/>
</dbReference>
<dbReference type="InterPro" id="IPR051212">
    <property type="entry name" value="Type-I_RE_S_subunit"/>
</dbReference>
<evidence type="ECO:0000313" key="5">
    <source>
        <dbReference type="EMBL" id="MDX7723428.1"/>
    </source>
</evidence>
<dbReference type="GO" id="GO:0004519">
    <property type="term" value="F:endonuclease activity"/>
    <property type="evidence" value="ECO:0007669"/>
    <property type="project" value="UniProtKB-KW"/>
</dbReference>
<dbReference type="PANTHER" id="PTHR43140:SF1">
    <property type="entry name" value="TYPE I RESTRICTION ENZYME ECOKI SPECIFICITY SUBUNIT"/>
    <property type="match status" value="1"/>
</dbReference>
<keyword evidence="3" id="KW-0238">DNA-binding</keyword>
<dbReference type="InterPro" id="IPR044946">
    <property type="entry name" value="Restrct_endonuc_typeI_TRD_sf"/>
</dbReference>
<comment type="similarity">
    <text evidence="1">Belongs to the type-I restriction system S methylase family.</text>
</comment>
<proteinExistence type="inferred from homology"/>
<evidence type="ECO:0000256" key="2">
    <source>
        <dbReference type="ARBA" id="ARBA00022747"/>
    </source>
</evidence>
<comment type="caution">
    <text evidence="5">The sequence shown here is derived from an EMBL/GenBank/DDBJ whole genome shotgun (WGS) entry which is preliminary data.</text>
</comment>
<feature type="domain" description="Type I restriction modification DNA specificity" evidence="4">
    <location>
        <begin position="147"/>
        <end position="323"/>
    </location>
</feature>
<evidence type="ECO:0000313" key="6">
    <source>
        <dbReference type="Proteomes" id="UP001277183"/>
    </source>
</evidence>
<dbReference type="EC" id="3.1.21.-" evidence="5"/>
<keyword evidence="5" id="KW-0540">Nuclease</keyword>
<dbReference type="SUPFAM" id="SSF116734">
    <property type="entry name" value="DNA methylase specificity domain"/>
    <property type="match status" value="2"/>
</dbReference>
<evidence type="ECO:0000256" key="3">
    <source>
        <dbReference type="ARBA" id="ARBA00023125"/>
    </source>
</evidence>
<dbReference type="Pfam" id="PF01420">
    <property type="entry name" value="Methylase_S"/>
    <property type="match status" value="1"/>
</dbReference>